<dbReference type="GO" id="GO:0005886">
    <property type="term" value="C:plasma membrane"/>
    <property type="evidence" value="ECO:0007669"/>
    <property type="project" value="UniProtKB-SubCell"/>
</dbReference>
<dbReference type="HOGENOM" id="CLU_083252_3_1_6"/>
<reference evidence="12 13" key="1">
    <citation type="submission" date="2009-08" db="EMBL/GenBank/DDBJ databases">
        <authorList>
            <person name="Qin X."/>
            <person name="Bachman B."/>
            <person name="Battles P."/>
            <person name="Bell A."/>
            <person name="Bess C."/>
            <person name="Bickham C."/>
            <person name="Chaboub L."/>
            <person name="Chen D."/>
            <person name="Coyle M."/>
            <person name="Deiros D.R."/>
            <person name="Dinh H."/>
            <person name="Forbes L."/>
            <person name="Fowler G."/>
            <person name="Francisco L."/>
            <person name="Fu Q."/>
            <person name="Gubbala S."/>
            <person name="Hale W."/>
            <person name="Han Y."/>
            <person name="Hemphill L."/>
            <person name="Highlander S.K."/>
            <person name="Hirani K."/>
            <person name="Hogues M."/>
            <person name="Jackson L."/>
            <person name="Jakkamsetti A."/>
            <person name="Javaid M."/>
            <person name="Jiang H."/>
            <person name="Korchina V."/>
            <person name="Kovar C."/>
            <person name="Lara F."/>
            <person name="Lee S."/>
            <person name="Mata R."/>
            <person name="Mathew T."/>
            <person name="Moen C."/>
            <person name="Morales K."/>
            <person name="Munidasa M."/>
            <person name="Nazareth L."/>
            <person name="Ngo R."/>
            <person name="Nguyen L."/>
            <person name="Okwuonu G."/>
            <person name="Ongeri F."/>
            <person name="Patil S."/>
            <person name="Petrosino J."/>
            <person name="Pham C."/>
            <person name="Pham P."/>
            <person name="Pu L.-L."/>
            <person name="Puazo M."/>
            <person name="Raj R."/>
            <person name="Reid J."/>
            <person name="Rouhana J."/>
            <person name="Saada N."/>
            <person name="Shang Y."/>
            <person name="Simmons D."/>
            <person name="Thornton R."/>
            <person name="Warren J."/>
            <person name="Weissenberger G."/>
            <person name="Zhang J."/>
            <person name="Zhang L."/>
            <person name="Zhou C."/>
            <person name="Zhu D."/>
            <person name="Muzny D."/>
            <person name="Worley K."/>
            <person name="Gibbs R."/>
        </authorList>
    </citation>
    <scope>NUCLEOTIDE SEQUENCE [LARGE SCALE GENOMIC DNA]</scope>
    <source>
        <strain evidence="13">ATCC 15826 / DSM 8339 / NCTC 10426 / 6573</strain>
    </source>
</reference>
<comment type="similarity">
    <text evidence="1 9 11">Belongs to the peptidase A8 family.</text>
</comment>
<evidence type="ECO:0000313" key="12">
    <source>
        <dbReference type="EMBL" id="EEV87484.1"/>
    </source>
</evidence>
<evidence type="ECO:0000256" key="3">
    <source>
        <dbReference type="ARBA" id="ARBA00022670"/>
    </source>
</evidence>
<keyword evidence="7 9" id="KW-1133">Transmembrane helix</keyword>
<dbReference type="HAMAP" id="MF_00161">
    <property type="entry name" value="LspA"/>
    <property type="match status" value="1"/>
</dbReference>
<evidence type="ECO:0000256" key="6">
    <source>
        <dbReference type="ARBA" id="ARBA00022801"/>
    </source>
</evidence>
<accession>C8ND91</accession>
<keyword evidence="4 9" id="KW-0812">Transmembrane</keyword>
<evidence type="ECO:0000256" key="9">
    <source>
        <dbReference type="HAMAP-Rule" id="MF_00161"/>
    </source>
</evidence>
<dbReference type="PRINTS" id="PR00781">
    <property type="entry name" value="LIPOSIGPTASE"/>
</dbReference>
<dbReference type="GO" id="GO:0006508">
    <property type="term" value="P:proteolysis"/>
    <property type="evidence" value="ECO:0007669"/>
    <property type="project" value="UniProtKB-KW"/>
</dbReference>
<evidence type="ECO:0000256" key="8">
    <source>
        <dbReference type="ARBA" id="ARBA00023136"/>
    </source>
</evidence>
<dbReference type="PROSITE" id="PS00855">
    <property type="entry name" value="SPASE_II"/>
    <property type="match status" value="1"/>
</dbReference>
<dbReference type="NCBIfam" id="TIGR00077">
    <property type="entry name" value="lspA"/>
    <property type="match status" value="1"/>
</dbReference>
<feature type="transmembrane region" description="Helical" evidence="9">
    <location>
        <begin position="89"/>
        <end position="106"/>
    </location>
</feature>
<dbReference type="AlphaFoldDB" id="C8ND91"/>
<dbReference type="GeneID" id="84790587"/>
<feature type="active site" evidence="9">
    <location>
        <position position="116"/>
    </location>
</feature>
<dbReference type="PANTHER" id="PTHR33695">
    <property type="entry name" value="LIPOPROTEIN SIGNAL PEPTIDASE"/>
    <property type="match status" value="1"/>
</dbReference>
<comment type="pathway">
    <text evidence="9">Protein modification; lipoprotein biosynthesis (signal peptide cleavage).</text>
</comment>
<dbReference type="GO" id="GO:0004190">
    <property type="term" value="F:aspartic-type endopeptidase activity"/>
    <property type="evidence" value="ECO:0007669"/>
    <property type="project" value="UniProtKB-UniRule"/>
</dbReference>
<organism evidence="12 13">
    <name type="scientific">Cardiobacterium hominis (strain ATCC 15826 / DSM 8339 / NCTC 10426 / 6573)</name>
    <dbReference type="NCBI Taxonomy" id="638300"/>
    <lineage>
        <taxon>Bacteria</taxon>
        <taxon>Pseudomonadati</taxon>
        <taxon>Pseudomonadota</taxon>
        <taxon>Gammaproteobacteria</taxon>
        <taxon>Cardiobacteriales</taxon>
        <taxon>Cardiobacteriaceae</taxon>
        <taxon>Cardiobacterium</taxon>
    </lineage>
</organism>
<name>C8ND91_CARH6</name>
<dbReference type="Proteomes" id="UP000004870">
    <property type="component" value="Unassembled WGS sequence"/>
</dbReference>
<evidence type="ECO:0000256" key="1">
    <source>
        <dbReference type="ARBA" id="ARBA00006139"/>
    </source>
</evidence>
<comment type="subcellular location">
    <subcellularLocation>
        <location evidence="9">Cell membrane</location>
        <topology evidence="9">Multi-pass membrane protein</topology>
    </subcellularLocation>
</comment>
<dbReference type="STRING" id="2718.CHUV0807_1836"/>
<dbReference type="InterPro" id="IPR001872">
    <property type="entry name" value="Peptidase_A8"/>
</dbReference>
<keyword evidence="3 9" id="KW-0645">Protease</keyword>
<feature type="transmembrane region" description="Helical" evidence="9">
    <location>
        <begin position="64"/>
        <end position="82"/>
    </location>
</feature>
<dbReference type="RefSeq" id="WP_004143216.1">
    <property type="nucleotide sequence ID" value="NZ_GG694029.1"/>
</dbReference>
<evidence type="ECO:0000256" key="5">
    <source>
        <dbReference type="ARBA" id="ARBA00022750"/>
    </source>
</evidence>
<keyword evidence="13" id="KW-1185">Reference proteome</keyword>
<dbReference type="EC" id="3.4.23.36" evidence="9"/>
<evidence type="ECO:0000256" key="10">
    <source>
        <dbReference type="RuleBase" id="RU000594"/>
    </source>
</evidence>
<dbReference type="EMBL" id="ACKY01000130">
    <property type="protein sequence ID" value="EEV87484.1"/>
    <property type="molecule type" value="Genomic_DNA"/>
</dbReference>
<evidence type="ECO:0000256" key="11">
    <source>
        <dbReference type="RuleBase" id="RU004181"/>
    </source>
</evidence>
<evidence type="ECO:0000313" key="13">
    <source>
        <dbReference type="Proteomes" id="UP000004870"/>
    </source>
</evidence>
<gene>
    <name evidence="9 12" type="primary">lspA</name>
    <name evidence="12" type="ORF">HMPREF0198_2469</name>
</gene>
<sequence>MQKILAFLVAIAWFVADYFSKLWALETLGNGVVMRLTPWMDFKLAFNKGAAFSLFADGSGWQRWFFMGIATVIGLWLCYAIVFERTNALTRLAYASILGGAIGNLYDRILHGKVVDFISWHIGSAYWPTFNVADVGICVGVGLLVIAWLVEWRAGSRL</sequence>
<comment type="caution">
    <text evidence="9">Lacks conserved residue(s) required for the propagation of feature annotation.</text>
</comment>
<comment type="function">
    <text evidence="9 10">This protein specifically catalyzes the removal of signal peptides from prolipoproteins.</text>
</comment>
<comment type="caution">
    <text evidence="12">The sequence shown here is derived from an EMBL/GenBank/DDBJ whole genome shotgun (WGS) entry which is preliminary data.</text>
</comment>
<dbReference type="Pfam" id="PF01252">
    <property type="entry name" value="Peptidase_A8"/>
    <property type="match status" value="1"/>
</dbReference>
<comment type="catalytic activity">
    <reaction evidence="9 10">
        <text>Release of signal peptides from bacterial membrane prolipoproteins. Hydrolyzes -Xaa-Yaa-Zaa-|-(S,diacylglyceryl)Cys-, in which Xaa is hydrophobic (preferably Leu), and Yaa (Ala or Ser) and Zaa (Gly or Ala) have small, neutral side chains.</text>
        <dbReference type="EC" id="3.4.23.36"/>
    </reaction>
</comment>
<evidence type="ECO:0000256" key="2">
    <source>
        <dbReference type="ARBA" id="ARBA00022475"/>
    </source>
</evidence>
<keyword evidence="6 9" id="KW-0378">Hydrolase</keyword>
<keyword evidence="2 9" id="KW-1003">Cell membrane</keyword>
<keyword evidence="5 9" id="KW-0064">Aspartyl protease</keyword>
<dbReference type="OrthoDB" id="9810259at2"/>
<feature type="transmembrane region" description="Helical" evidence="9">
    <location>
        <begin position="126"/>
        <end position="150"/>
    </location>
</feature>
<dbReference type="PANTHER" id="PTHR33695:SF1">
    <property type="entry name" value="LIPOPROTEIN SIGNAL PEPTIDASE"/>
    <property type="match status" value="1"/>
</dbReference>
<feature type="active site" evidence="9">
    <location>
        <position position="134"/>
    </location>
</feature>
<keyword evidence="8 9" id="KW-0472">Membrane</keyword>
<proteinExistence type="inferred from homology"/>
<evidence type="ECO:0000256" key="4">
    <source>
        <dbReference type="ARBA" id="ARBA00022692"/>
    </source>
</evidence>
<dbReference type="UniPathway" id="UPA00665"/>
<evidence type="ECO:0000256" key="7">
    <source>
        <dbReference type="ARBA" id="ARBA00022989"/>
    </source>
</evidence>
<protein>
    <recommendedName>
        <fullName evidence="9">Lipoprotein signal peptidase</fullName>
        <ecNumber evidence="9">3.4.23.36</ecNumber>
    </recommendedName>
    <alternativeName>
        <fullName evidence="9">Prolipoprotein signal peptidase</fullName>
    </alternativeName>
    <alternativeName>
        <fullName evidence="9">Signal peptidase II</fullName>
        <shortName evidence="9">SPase II</shortName>
    </alternativeName>
</protein>